<comment type="caution">
    <text evidence="3">The sequence shown here is derived from an EMBL/GenBank/DDBJ whole genome shotgun (WGS) entry which is preliminary data.</text>
</comment>
<feature type="transmembrane region" description="Helical" evidence="2">
    <location>
        <begin position="59"/>
        <end position="77"/>
    </location>
</feature>
<feature type="compositionally biased region" description="Low complexity" evidence="1">
    <location>
        <begin position="90"/>
        <end position="99"/>
    </location>
</feature>
<dbReference type="AlphaFoldDB" id="A0A4Y9LKB4"/>
<keyword evidence="2" id="KW-0472">Membrane</keyword>
<keyword evidence="4" id="KW-1185">Reference proteome</keyword>
<evidence type="ECO:0000313" key="3">
    <source>
        <dbReference type="EMBL" id="TFV42182.1"/>
    </source>
</evidence>
<name>A0A4Y9LKB4_9BRAD</name>
<feature type="compositionally biased region" description="Polar residues" evidence="1">
    <location>
        <begin position="78"/>
        <end position="89"/>
    </location>
</feature>
<evidence type="ECO:0000256" key="1">
    <source>
        <dbReference type="SAM" id="MobiDB-lite"/>
    </source>
</evidence>
<dbReference type="EMBL" id="SPQT01000028">
    <property type="protein sequence ID" value="TFV42182.1"/>
    <property type="molecule type" value="Genomic_DNA"/>
</dbReference>
<gene>
    <name evidence="3" type="ORF">E4K65_35870</name>
</gene>
<feature type="region of interest" description="Disordered" evidence="1">
    <location>
        <begin position="78"/>
        <end position="151"/>
    </location>
</feature>
<organism evidence="3 4">
    <name type="scientific">Bradyrhizobium niftali</name>
    <dbReference type="NCBI Taxonomy" id="2560055"/>
    <lineage>
        <taxon>Bacteria</taxon>
        <taxon>Pseudomonadati</taxon>
        <taxon>Pseudomonadota</taxon>
        <taxon>Alphaproteobacteria</taxon>
        <taxon>Hyphomicrobiales</taxon>
        <taxon>Nitrobacteraceae</taxon>
        <taxon>Bradyrhizobium</taxon>
    </lineage>
</organism>
<evidence type="ECO:0000256" key="2">
    <source>
        <dbReference type="SAM" id="Phobius"/>
    </source>
</evidence>
<evidence type="ECO:0000313" key="4">
    <source>
        <dbReference type="Proteomes" id="UP000297966"/>
    </source>
</evidence>
<keyword evidence="2" id="KW-1133">Transmembrane helix</keyword>
<accession>A0A4Y9LKB4</accession>
<sequence length="151" mass="15324">MGCPAAIIEETQSMADERFPNDPYRPNLADDEYLRAARRDADLQADPELGEGPASSGKVALFAVAVALVLGAVFYGLNNTTTGNQASNEPATKTAQQAPPTNPAAPPGMRDVTPRNNAAPGVTTGAAPSKPAAPDPAAPSDGTKAPSDGAK</sequence>
<reference evidence="3 4" key="1">
    <citation type="submission" date="2019-03" db="EMBL/GenBank/DDBJ databases">
        <title>Bradyrhizobium diversity isolated from nodules of Chamaecrista fasciculata.</title>
        <authorList>
            <person name="Klepa M.S."/>
            <person name="Urquiaga M.O."/>
            <person name="Hungria M."/>
            <person name="Delamuta J.R."/>
        </authorList>
    </citation>
    <scope>NUCLEOTIDE SEQUENCE [LARGE SCALE GENOMIC DNA]</scope>
    <source>
        <strain evidence="3 4">CNPSo 3448</strain>
    </source>
</reference>
<protein>
    <submittedName>
        <fullName evidence="3">Uncharacterized protein</fullName>
    </submittedName>
</protein>
<feature type="compositionally biased region" description="Basic and acidic residues" evidence="1">
    <location>
        <begin position="32"/>
        <end position="42"/>
    </location>
</feature>
<dbReference type="Proteomes" id="UP000297966">
    <property type="component" value="Unassembled WGS sequence"/>
</dbReference>
<proteinExistence type="predicted"/>
<feature type="region of interest" description="Disordered" evidence="1">
    <location>
        <begin position="11"/>
        <end position="55"/>
    </location>
</feature>
<keyword evidence="2" id="KW-0812">Transmembrane</keyword>